<dbReference type="AlphaFoldDB" id="A0AAD4KZ76"/>
<dbReference type="EMBL" id="JAJTJA010000002">
    <property type="protein sequence ID" value="KAH8704246.1"/>
    <property type="molecule type" value="Genomic_DNA"/>
</dbReference>
<name>A0AAD4KZ76_9EURO</name>
<dbReference type="Gene3D" id="3.90.1200.10">
    <property type="match status" value="1"/>
</dbReference>
<protein>
    <recommendedName>
        <fullName evidence="1">Aminoglycoside phosphotransferase domain-containing protein</fullName>
    </recommendedName>
</protein>
<organism evidence="2 3">
    <name type="scientific">Talaromyces proteolyticus</name>
    <dbReference type="NCBI Taxonomy" id="1131652"/>
    <lineage>
        <taxon>Eukaryota</taxon>
        <taxon>Fungi</taxon>
        <taxon>Dikarya</taxon>
        <taxon>Ascomycota</taxon>
        <taxon>Pezizomycotina</taxon>
        <taxon>Eurotiomycetes</taxon>
        <taxon>Eurotiomycetidae</taxon>
        <taxon>Eurotiales</taxon>
        <taxon>Trichocomaceae</taxon>
        <taxon>Talaromyces</taxon>
        <taxon>Talaromyces sect. Bacilispori</taxon>
    </lineage>
</organism>
<keyword evidence="3" id="KW-1185">Reference proteome</keyword>
<dbReference type="GeneID" id="70243951"/>
<dbReference type="InterPro" id="IPR011009">
    <property type="entry name" value="Kinase-like_dom_sf"/>
</dbReference>
<gene>
    <name evidence="2" type="ORF">BGW36DRAFT_355618</name>
</gene>
<reference evidence="2" key="1">
    <citation type="submission" date="2021-12" db="EMBL/GenBank/DDBJ databases">
        <title>Convergent genome expansion in fungi linked to evolution of root-endophyte symbiosis.</title>
        <authorList>
            <consortium name="DOE Joint Genome Institute"/>
            <person name="Ke Y.-H."/>
            <person name="Bonito G."/>
            <person name="Liao H.-L."/>
            <person name="Looney B."/>
            <person name="Rojas-Flechas A."/>
            <person name="Nash J."/>
            <person name="Hameed K."/>
            <person name="Schadt C."/>
            <person name="Martin F."/>
            <person name="Crous P.W."/>
            <person name="Miettinen O."/>
            <person name="Magnuson J.K."/>
            <person name="Labbe J."/>
            <person name="Jacobson D."/>
            <person name="Doktycz M.J."/>
            <person name="Veneault-Fourrey C."/>
            <person name="Kuo A."/>
            <person name="Mondo S."/>
            <person name="Calhoun S."/>
            <person name="Riley R."/>
            <person name="Ohm R."/>
            <person name="LaButti K."/>
            <person name="Andreopoulos B."/>
            <person name="Pangilinan J."/>
            <person name="Nolan M."/>
            <person name="Tritt A."/>
            <person name="Clum A."/>
            <person name="Lipzen A."/>
            <person name="Daum C."/>
            <person name="Barry K."/>
            <person name="Grigoriev I.V."/>
            <person name="Vilgalys R."/>
        </authorList>
    </citation>
    <scope>NUCLEOTIDE SEQUENCE</scope>
    <source>
        <strain evidence="2">PMI_201</strain>
    </source>
</reference>
<dbReference type="SUPFAM" id="SSF56112">
    <property type="entry name" value="Protein kinase-like (PK-like)"/>
    <property type="match status" value="1"/>
</dbReference>
<dbReference type="RefSeq" id="XP_046077264.1">
    <property type="nucleotide sequence ID" value="XM_046213664.1"/>
</dbReference>
<dbReference type="InterPro" id="IPR002575">
    <property type="entry name" value="Aminoglycoside_PTrfase"/>
</dbReference>
<sequence>MGNDSNDLRLYPLVLCYTDLCRRNMRLGEDGKLIYLVDWGHARFYPHFYEVASPSYMNPYDATYQGPLIEAVELLIQLTDDEKNMMKLILYALYTLCRARRFSFLHVKSLWKIISVDSGLQLLN</sequence>
<proteinExistence type="predicted"/>
<comment type="caution">
    <text evidence="2">The sequence shown here is derived from an EMBL/GenBank/DDBJ whole genome shotgun (WGS) entry which is preliminary data.</text>
</comment>
<dbReference type="Pfam" id="PF01636">
    <property type="entry name" value="APH"/>
    <property type="match status" value="1"/>
</dbReference>
<feature type="domain" description="Aminoglycoside phosphotransferase" evidence="1">
    <location>
        <begin position="11"/>
        <end position="55"/>
    </location>
</feature>
<dbReference type="Proteomes" id="UP001201262">
    <property type="component" value="Unassembled WGS sequence"/>
</dbReference>
<evidence type="ECO:0000259" key="1">
    <source>
        <dbReference type="Pfam" id="PF01636"/>
    </source>
</evidence>
<evidence type="ECO:0000313" key="2">
    <source>
        <dbReference type="EMBL" id="KAH8704246.1"/>
    </source>
</evidence>
<evidence type="ECO:0000313" key="3">
    <source>
        <dbReference type="Proteomes" id="UP001201262"/>
    </source>
</evidence>
<accession>A0AAD4KZ76</accession>